<organism evidence="1 2">
    <name type="scientific">Oryzias latipes</name>
    <name type="common">Japanese rice fish</name>
    <name type="synonym">Japanese killifish</name>
    <dbReference type="NCBI Taxonomy" id="8090"/>
    <lineage>
        <taxon>Eukaryota</taxon>
        <taxon>Metazoa</taxon>
        <taxon>Chordata</taxon>
        <taxon>Craniata</taxon>
        <taxon>Vertebrata</taxon>
        <taxon>Euteleostomi</taxon>
        <taxon>Actinopterygii</taxon>
        <taxon>Neopterygii</taxon>
        <taxon>Teleostei</taxon>
        <taxon>Neoteleostei</taxon>
        <taxon>Acanthomorphata</taxon>
        <taxon>Ovalentaria</taxon>
        <taxon>Atherinomorphae</taxon>
        <taxon>Beloniformes</taxon>
        <taxon>Adrianichthyidae</taxon>
        <taxon>Oryziinae</taxon>
        <taxon>Oryzias</taxon>
    </lineage>
</organism>
<dbReference type="Proteomes" id="UP000265180">
    <property type="component" value="Chromosome 8"/>
</dbReference>
<accession>A0A3P9L661</accession>
<reference evidence="1" key="3">
    <citation type="submission" date="2025-08" db="UniProtKB">
        <authorList>
            <consortium name="Ensembl"/>
        </authorList>
    </citation>
    <scope>IDENTIFICATION</scope>
    <source>
        <strain evidence="1">HNI</strain>
    </source>
</reference>
<dbReference type="Ensembl" id="ENSORLT00020033758.1">
    <property type="protein sequence ID" value="ENSORLP00020016170.1"/>
    <property type="gene ID" value="ENSORLG00020017204.1"/>
</dbReference>
<sequence length="45" mass="4865">MDSEERTYGGCEGPDAIISSDSHEFIVKREDGSTSGTIKATWTIS</sequence>
<proteinExistence type="predicted"/>
<reference evidence="1" key="4">
    <citation type="submission" date="2025-09" db="UniProtKB">
        <authorList>
            <consortium name="Ensembl"/>
        </authorList>
    </citation>
    <scope>IDENTIFICATION</scope>
    <source>
        <strain evidence="1">HNI</strain>
    </source>
</reference>
<evidence type="ECO:0000313" key="2">
    <source>
        <dbReference type="Proteomes" id="UP000265180"/>
    </source>
</evidence>
<name>A0A3P9L661_ORYLA</name>
<reference evidence="1 2" key="2">
    <citation type="submission" date="2017-04" db="EMBL/GenBank/DDBJ databases">
        <title>CpG methylation of centromeres and impact of large insertions on vertebrate speciation.</title>
        <authorList>
            <person name="Ichikawa K."/>
            <person name="Yoshimura J."/>
            <person name="Morishita S."/>
        </authorList>
    </citation>
    <scope>NUCLEOTIDE SEQUENCE</scope>
    <source>
        <strain evidence="1 2">HNI</strain>
    </source>
</reference>
<reference key="1">
    <citation type="journal article" date="2007" name="Nature">
        <title>The medaka draft genome and insights into vertebrate genome evolution.</title>
        <authorList>
            <person name="Kasahara M."/>
            <person name="Naruse K."/>
            <person name="Sasaki S."/>
            <person name="Nakatani Y."/>
            <person name="Qu W."/>
            <person name="Ahsan B."/>
            <person name="Yamada T."/>
            <person name="Nagayasu Y."/>
            <person name="Doi K."/>
            <person name="Kasai Y."/>
            <person name="Jindo T."/>
            <person name="Kobayashi D."/>
            <person name="Shimada A."/>
            <person name="Toyoda A."/>
            <person name="Kuroki Y."/>
            <person name="Fujiyama A."/>
            <person name="Sasaki T."/>
            <person name="Shimizu A."/>
            <person name="Asakawa S."/>
            <person name="Shimizu N."/>
            <person name="Hashimoto S."/>
            <person name="Yang J."/>
            <person name="Lee Y."/>
            <person name="Matsushima K."/>
            <person name="Sugano S."/>
            <person name="Sakaizumi M."/>
            <person name="Narita T."/>
            <person name="Ohishi K."/>
            <person name="Haga S."/>
            <person name="Ohta F."/>
            <person name="Nomoto H."/>
            <person name="Nogata K."/>
            <person name="Morishita T."/>
            <person name="Endo T."/>
            <person name="Shin-I T."/>
            <person name="Takeda H."/>
            <person name="Morishita S."/>
            <person name="Kohara Y."/>
        </authorList>
    </citation>
    <scope>NUCLEOTIDE SEQUENCE [LARGE SCALE GENOMIC DNA]</scope>
    <source>
        <strain>Hd-rR</strain>
    </source>
</reference>
<dbReference type="AlphaFoldDB" id="A0A3P9L661"/>
<evidence type="ECO:0000313" key="1">
    <source>
        <dbReference type="Ensembl" id="ENSORLP00020016170.1"/>
    </source>
</evidence>
<protein>
    <submittedName>
        <fullName evidence="1">Uncharacterized protein</fullName>
    </submittedName>
</protein>